<dbReference type="KEGG" id="ptes:JQU52_12475"/>
<keyword evidence="3" id="KW-0694">RNA-binding</keyword>
<dbReference type="Gene3D" id="3.30.2130.30">
    <property type="match status" value="1"/>
</dbReference>
<dbReference type="PROSITE" id="PS00092">
    <property type="entry name" value="N6_MTASE"/>
    <property type="match status" value="1"/>
</dbReference>
<dbReference type="InterPro" id="IPR004114">
    <property type="entry name" value="THUMP_dom"/>
</dbReference>
<dbReference type="SMART" id="SM00981">
    <property type="entry name" value="THUMP"/>
    <property type="match status" value="1"/>
</dbReference>
<keyword evidence="2" id="KW-0808">Transferase</keyword>
<dbReference type="PANTHER" id="PTHR47313">
    <property type="entry name" value="RIBOSOMAL RNA LARGE SUBUNIT METHYLTRANSFERASE K/L"/>
    <property type="match status" value="1"/>
</dbReference>
<protein>
    <submittedName>
        <fullName evidence="5">Class I SAM-dependent RNA methyltransferase</fullName>
    </submittedName>
</protein>
<dbReference type="AlphaFoldDB" id="A0A892ZEX8"/>
<evidence type="ECO:0000256" key="2">
    <source>
        <dbReference type="ARBA" id="ARBA00022679"/>
    </source>
</evidence>
<evidence type="ECO:0000313" key="5">
    <source>
        <dbReference type="EMBL" id="QRQ81502.1"/>
    </source>
</evidence>
<dbReference type="Pfam" id="PF22020">
    <property type="entry name" value="RlmL_1st"/>
    <property type="match status" value="1"/>
</dbReference>
<keyword evidence="6" id="KW-1185">Reference proteome</keyword>
<dbReference type="GO" id="GO:0008990">
    <property type="term" value="F:rRNA (guanine-N2-)-methyltransferase activity"/>
    <property type="evidence" value="ECO:0007669"/>
    <property type="project" value="TreeGrafter"/>
</dbReference>
<dbReference type="Pfam" id="PF02926">
    <property type="entry name" value="THUMP"/>
    <property type="match status" value="1"/>
</dbReference>
<dbReference type="Proteomes" id="UP000653156">
    <property type="component" value="Chromosome"/>
</dbReference>
<organism evidence="5 6">
    <name type="scientific">Paralysiella testudinis</name>
    <dbReference type="NCBI Taxonomy" id="2809020"/>
    <lineage>
        <taxon>Bacteria</taxon>
        <taxon>Pseudomonadati</taxon>
        <taxon>Pseudomonadota</taxon>
        <taxon>Betaproteobacteria</taxon>
        <taxon>Neisseriales</taxon>
        <taxon>Neisseriaceae</taxon>
        <taxon>Paralysiella</taxon>
    </lineage>
</organism>
<dbReference type="InterPro" id="IPR002052">
    <property type="entry name" value="DNA_methylase_N6_adenine_CS"/>
</dbReference>
<dbReference type="InterPro" id="IPR054170">
    <property type="entry name" value="RlmL_1st"/>
</dbReference>
<dbReference type="GO" id="GO:0003723">
    <property type="term" value="F:RNA binding"/>
    <property type="evidence" value="ECO:0007669"/>
    <property type="project" value="UniProtKB-UniRule"/>
</dbReference>
<evidence type="ECO:0000256" key="1">
    <source>
        <dbReference type="ARBA" id="ARBA00022603"/>
    </source>
</evidence>
<dbReference type="GO" id="GO:0070043">
    <property type="term" value="F:rRNA (guanine-N7-)-methyltransferase activity"/>
    <property type="evidence" value="ECO:0007669"/>
    <property type="project" value="TreeGrafter"/>
</dbReference>
<dbReference type="Pfam" id="PF01170">
    <property type="entry name" value="UPF0020"/>
    <property type="match status" value="1"/>
</dbReference>
<dbReference type="InterPro" id="IPR029063">
    <property type="entry name" value="SAM-dependent_MTases_sf"/>
</dbReference>
<dbReference type="CDD" id="cd11715">
    <property type="entry name" value="THUMP_AdoMetMT"/>
    <property type="match status" value="1"/>
</dbReference>
<dbReference type="SUPFAM" id="SSF53335">
    <property type="entry name" value="S-adenosyl-L-methionine-dependent methyltransferases"/>
    <property type="match status" value="1"/>
</dbReference>
<dbReference type="EMBL" id="CP069798">
    <property type="protein sequence ID" value="QRQ81502.1"/>
    <property type="molecule type" value="Genomic_DNA"/>
</dbReference>
<evidence type="ECO:0000313" key="6">
    <source>
        <dbReference type="Proteomes" id="UP000653156"/>
    </source>
</evidence>
<keyword evidence="1 5" id="KW-0489">Methyltransferase</keyword>
<dbReference type="PROSITE" id="PS51165">
    <property type="entry name" value="THUMP"/>
    <property type="match status" value="1"/>
</dbReference>
<dbReference type="PANTHER" id="PTHR47313:SF1">
    <property type="entry name" value="RIBOSOMAL RNA LARGE SUBUNIT METHYLTRANSFERASE K_L"/>
    <property type="match status" value="1"/>
</dbReference>
<reference evidence="5" key="1">
    <citation type="submission" date="2021-02" db="EMBL/GenBank/DDBJ databases">
        <title>Neisseriaceae sp. 26B isolated from the cloaca of a Common Toad-headed Turtle (Mesoclemmys nasuta).</title>
        <authorList>
            <person name="Spergser J."/>
            <person name="Busse H.-J."/>
        </authorList>
    </citation>
    <scope>NUCLEOTIDE SEQUENCE</scope>
    <source>
        <strain evidence="5">26B</strain>
    </source>
</reference>
<dbReference type="InterPro" id="IPR000241">
    <property type="entry name" value="RlmKL-like_Mtase"/>
</dbReference>
<name>A0A892ZEX8_9NEIS</name>
<evidence type="ECO:0000256" key="3">
    <source>
        <dbReference type="PROSITE-ProRule" id="PRU00529"/>
    </source>
</evidence>
<proteinExistence type="predicted"/>
<sequence>MSDYSLFVSCPRGLEPVLAVELAAQHATDITPGDGGIACCGSLETVYRINLHSRTASRVLLRVAHGAIRHEQDVYALAAKTAWPQWFAVQQTFKIHIEGKRAPVKSLDFTALKVKDAVCDVFREHSGSRPSVGKFRPDVRIHAFLNDKTASLFIDTSGEALFKRGYRNEAGEAPMRENLAAGLLLLAGYNGSQPFMDPFCGSGTLAIEAALIATATAPGLARRFGFETLKNFDAALWHSLQQQAKNAIHPATAPIGGSDNDRHMVATARHNAAAAGVGQYIHWQTQDALDSRPNGEHGILISNPPYGVRLAEIQTLQALYPQLGSWLKQYFAGWTAGMFTADRDMPKLMRLSPKRKIPLFNGNLDARLFLLEMVAGSNRS</sequence>
<gene>
    <name evidence="5" type="ORF">JQU52_12475</name>
</gene>
<dbReference type="PROSITE" id="PS01261">
    <property type="entry name" value="UPF0020"/>
    <property type="match status" value="1"/>
</dbReference>
<dbReference type="RefSeq" id="WP_230338797.1">
    <property type="nucleotide sequence ID" value="NZ_CP069798.1"/>
</dbReference>
<dbReference type="Gene3D" id="3.40.50.150">
    <property type="entry name" value="Vaccinia Virus protein VP39"/>
    <property type="match status" value="1"/>
</dbReference>
<accession>A0A892ZEX8</accession>
<dbReference type="InterPro" id="IPR053943">
    <property type="entry name" value="RlmKL-like_Mtase_CS"/>
</dbReference>
<evidence type="ECO:0000259" key="4">
    <source>
        <dbReference type="PROSITE" id="PS51165"/>
    </source>
</evidence>
<feature type="domain" description="THUMP" evidence="4">
    <location>
        <begin position="45"/>
        <end position="156"/>
    </location>
</feature>